<evidence type="ECO:0000313" key="7">
    <source>
        <dbReference type="Proteomes" id="UP000267096"/>
    </source>
</evidence>
<evidence type="ECO:0000313" key="6">
    <source>
        <dbReference type="EMBL" id="VDK63455.1"/>
    </source>
</evidence>
<dbReference type="Proteomes" id="UP000267096">
    <property type="component" value="Unassembled WGS sequence"/>
</dbReference>
<dbReference type="EMBL" id="UYRR01035080">
    <property type="protein sequence ID" value="VDK63455.1"/>
    <property type="molecule type" value="Genomic_DNA"/>
</dbReference>
<evidence type="ECO:0000313" key="8">
    <source>
        <dbReference type="WBParaSite" id="ASIM_0001873901-mRNA-1"/>
    </source>
</evidence>
<evidence type="ECO:0000256" key="2">
    <source>
        <dbReference type="ARBA" id="ARBA00022670"/>
    </source>
</evidence>
<dbReference type="PANTHER" id="PTHR11010:SF117">
    <property type="entry name" value="SERINE PROTEASE 16"/>
    <property type="match status" value="1"/>
</dbReference>
<dbReference type="InterPro" id="IPR008758">
    <property type="entry name" value="Peptidase_S28"/>
</dbReference>
<comment type="similarity">
    <text evidence="1">Belongs to the peptidase S28 family.</text>
</comment>
<evidence type="ECO:0000256" key="5">
    <source>
        <dbReference type="ARBA" id="ARBA00023180"/>
    </source>
</evidence>
<dbReference type="GO" id="GO:0008239">
    <property type="term" value="F:dipeptidyl-peptidase activity"/>
    <property type="evidence" value="ECO:0007669"/>
    <property type="project" value="TreeGrafter"/>
</dbReference>
<sequence length="233" mass="26896">MHQLSLTAEGRVELSKIFSLVPAWNITTKVNEKDMQNFFAIMYQNFDSIVQYNNDNRGIYAYGEGMREGCGIMQNNERTPMQNLAEVNKYVAIFPNGTFDYTDYVYQNLVKYLKNDTFFDGSDWRTWTYQTCTQFGFFESTDIGYNIWGSPVPVKRTHRLQGTNVMFTNGNIDPWHLQGKYNGTGTVTTILMNGTAHCAEMYPPRPQDAPDLKPVRELALKKIGEWLGKFFYS</sequence>
<dbReference type="GO" id="GO:0070008">
    <property type="term" value="F:serine-type exopeptidase activity"/>
    <property type="evidence" value="ECO:0007669"/>
    <property type="project" value="InterPro"/>
</dbReference>
<gene>
    <name evidence="6" type="ORF">ASIM_LOCUS18135</name>
</gene>
<keyword evidence="4" id="KW-0378">Hydrolase</keyword>
<dbReference type="OrthoDB" id="1735038at2759"/>
<evidence type="ECO:0000256" key="1">
    <source>
        <dbReference type="ARBA" id="ARBA00011079"/>
    </source>
</evidence>
<keyword evidence="7" id="KW-1185">Reference proteome</keyword>
<dbReference type="GO" id="GO:0006508">
    <property type="term" value="P:proteolysis"/>
    <property type="evidence" value="ECO:0007669"/>
    <property type="project" value="UniProtKB-KW"/>
</dbReference>
<keyword evidence="2" id="KW-0645">Protease</keyword>
<dbReference type="Gene3D" id="3.40.50.1820">
    <property type="entry name" value="alpha/beta hydrolase"/>
    <property type="match status" value="2"/>
</dbReference>
<reference evidence="6 7" key="2">
    <citation type="submission" date="2018-11" db="EMBL/GenBank/DDBJ databases">
        <authorList>
            <consortium name="Pathogen Informatics"/>
        </authorList>
    </citation>
    <scope>NUCLEOTIDE SEQUENCE [LARGE SCALE GENOMIC DNA]</scope>
</reference>
<accession>A0A0M3KCN8</accession>
<reference evidence="8" key="1">
    <citation type="submission" date="2017-02" db="UniProtKB">
        <authorList>
            <consortium name="WormBaseParasite"/>
        </authorList>
    </citation>
    <scope>IDENTIFICATION</scope>
</reference>
<dbReference type="PANTHER" id="PTHR11010">
    <property type="entry name" value="PROTEASE S28 PRO-X CARBOXYPEPTIDASE-RELATED"/>
    <property type="match status" value="1"/>
</dbReference>
<keyword evidence="3" id="KW-0732">Signal</keyword>
<dbReference type="Gene3D" id="1.20.120.980">
    <property type="entry name" value="Serine carboxypeptidase S28, SKS domain"/>
    <property type="match status" value="1"/>
</dbReference>
<dbReference type="Pfam" id="PF05577">
    <property type="entry name" value="Peptidase_S28"/>
    <property type="match status" value="2"/>
</dbReference>
<evidence type="ECO:0000256" key="3">
    <source>
        <dbReference type="ARBA" id="ARBA00022729"/>
    </source>
</evidence>
<proteinExistence type="inferred from homology"/>
<protein>
    <submittedName>
        <fullName evidence="8">Serine protease K12H4.7</fullName>
    </submittedName>
</protein>
<name>A0A0M3KCN8_ANISI</name>
<dbReference type="InterPro" id="IPR042269">
    <property type="entry name" value="Ser_carbopepase_S28_SKS"/>
</dbReference>
<dbReference type="WBParaSite" id="ASIM_0001873901-mRNA-1">
    <property type="protein sequence ID" value="ASIM_0001873901-mRNA-1"/>
    <property type="gene ID" value="ASIM_0001873901"/>
</dbReference>
<dbReference type="InterPro" id="IPR029058">
    <property type="entry name" value="AB_hydrolase_fold"/>
</dbReference>
<evidence type="ECO:0000256" key="4">
    <source>
        <dbReference type="ARBA" id="ARBA00022801"/>
    </source>
</evidence>
<organism evidence="8">
    <name type="scientific">Anisakis simplex</name>
    <name type="common">Herring worm</name>
    <dbReference type="NCBI Taxonomy" id="6269"/>
    <lineage>
        <taxon>Eukaryota</taxon>
        <taxon>Metazoa</taxon>
        <taxon>Ecdysozoa</taxon>
        <taxon>Nematoda</taxon>
        <taxon>Chromadorea</taxon>
        <taxon>Rhabditida</taxon>
        <taxon>Spirurina</taxon>
        <taxon>Ascaridomorpha</taxon>
        <taxon>Ascaridoidea</taxon>
        <taxon>Anisakidae</taxon>
        <taxon>Anisakis</taxon>
        <taxon>Anisakis simplex complex</taxon>
    </lineage>
</organism>
<keyword evidence="5" id="KW-0325">Glycoprotein</keyword>
<dbReference type="AlphaFoldDB" id="A0A0M3KCN8"/>